<evidence type="ECO:0000256" key="2">
    <source>
        <dbReference type="SAM" id="Phobius"/>
    </source>
</evidence>
<dbReference type="AlphaFoldDB" id="A0A4U5LND1"/>
<dbReference type="EMBL" id="AZBU02000016">
    <property type="protein sequence ID" value="TKR57381.1"/>
    <property type="molecule type" value="Genomic_DNA"/>
</dbReference>
<reference evidence="3 4" key="1">
    <citation type="journal article" date="2015" name="Genome Biol.">
        <title>Comparative genomics of Steinernema reveals deeply conserved gene regulatory networks.</title>
        <authorList>
            <person name="Dillman A.R."/>
            <person name="Macchietto M."/>
            <person name="Porter C.F."/>
            <person name="Rogers A."/>
            <person name="Williams B."/>
            <person name="Antoshechkin I."/>
            <person name="Lee M.M."/>
            <person name="Goodwin Z."/>
            <person name="Lu X."/>
            <person name="Lewis E.E."/>
            <person name="Goodrich-Blair H."/>
            <person name="Stock S.P."/>
            <person name="Adams B.J."/>
            <person name="Sternberg P.W."/>
            <person name="Mortazavi A."/>
        </authorList>
    </citation>
    <scope>NUCLEOTIDE SEQUENCE [LARGE SCALE GENOMIC DNA]</scope>
    <source>
        <strain evidence="3 4">ALL</strain>
    </source>
</reference>
<accession>A0A4U5LND1</accession>
<feature type="transmembrane region" description="Helical" evidence="2">
    <location>
        <begin position="97"/>
        <end position="114"/>
    </location>
</feature>
<keyword evidence="2" id="KW-1133">Transmembrane helix</keyword>
<reference evidence="3 4" key="2">
    <citation type="journal article" date="2019" name="G3 (Bethesda)">
        <title>Hybrid Assembly of the Genome of the Entomopathogenic Nematode Steinernema carpocapsae Identifies the X-Chromosome.</title>
        <authorList>
            <person name="Serra L."/>
            <person name="Macchietto M."/>
            <person name="Macias-Munoz A."/>
            <person name="McGill C.J."/>
            <person name="Rodriguez I.M."/>
            <person name="Rodriguez B."/>
            <person name="Murad R."/>
            <person name="Mortazavi A."/>
        </authorList>
    </citation>
    <scope>NUCLEOTIDE SEQUENCE [LARGE SCALE GENOMIC DNA]</scope>
    <source>
        <strain evidence="3 4">ALL</strain>
    </source>
</reference>
<protein>
    <recommendedName>
        <fullName evidence="5">G-protein coupled receptors family 1 profile domain-containing protein</fullName>
    </recommendedName>
</protein>
<sequence>MTSQKSGSQLESLHTVFVIVYLQEVAWIFTPLIISFNVLIHSFIKPLDPISRWTSLGVFLFFFTTGTFITASLFLAHQRGLKRQLMCYLWPYMCVKIARMVIILSVSLVILALSELRKTYLHIAVYGLIEFLSSVVAVEIVFRSWRILRRIRKRRRRRGEEPPPAELPRALKGAPSISHTESTTLFARP</sequence>
<feature type="transmembrane region" description="Helical" evidence="2">
    <location>
        <begin position="120"/>
        <end position="148"/>
    </location>
</feature>
<feature type="transmembrane region" description="Helical" evidence="2">
    <location>
        <begin position="56"/>
        <end position="76"/>
    </location>
</feature>
<proteinExistence type="predicted"/>
<comment type="caution">
    <text evidence="3">The sequence shown here is derived from an EMBL/GenBank/DDBJ whole genome shotgun (WGS) entry which is preliminary data.</text>
</comment>
<evidence type="ECO:0008006" key="5">
    <source>
        <dbReference type="Google" id="ProtNLM"/>
    </source>
</evidence>
<dbReference type="Proteomes" id="UP000298663">
    <property type="component" value="Unassembled WGS sequence"/>
</dbReference>
<gene>
    <name evidence="3" type="ORF">L596_030857</name>
</gene>
<evidence type="ECO:0000256" key="1">
    <source>
        <dbReference type="SAM" id="MobiDB-lite"/>
    </source>
</evidence>
<keyword evidence="2" id="KW-0812">Transmembrane</keyword>
<keyword evidence="2" id="KW-0472">Membrane</keyword>
<name>A0A4U5LND1_STECR</name>
<feature type="compositionally biased region" description="Polar residues" evidence="1">
    <location>
        <begin position="177"/>
        <end position="189"/>
    </location>
</feature>
<evidence type="ECO:0000313" key="3">
    <source>
        <dbReference type="EMBL" id="TKR57381.1"/>
    </source>
</evidence>
<organism evidence="3 4">
    <name type="scientific">Steinernema carpocapsae</name>
    <name type="common">Entomopathogenic nematode</name>
    <dbReference type="NCBI Taxonomy" id="34508"/>
    <lineage>
        <taxon>Eukaryota</taxon>
        <taxon>Metazoa</taxon>
        <taxon>Ecdysozoa</taxon>
        <taxon>Nematoda</taxon>
        <taxon>Chromadorea</taxon>
        <taxon>Rhabditida</taxon>
        <taxon>Tylenchina</taxon>
        <taxon>Panagrolaimomorpha</taxon>
        <taxon>Strongyloidoidea</taxon>
        <taxon>Steinernematidae</taxon>
        <taxon>Steinernema</taxon>
    </lineage>
</organism>
<feature type="transmembrane region" description="Helical" evidence="2">
    <location>
        <begin position="12"/>
        <end position="36"/>
    </location>
</feature>
<evidence type="ECO:0000313" key="4">
    <source>
        <dbReference type="Proteomes" id="UP000298663"/>
    </source>
</evidence>
<feature type="region of interest" description="Disordered" evidence="1">
    <location>
        <begin position="158"/>
        <end position="189"/>
    </location>
</feature>
<keyword evidence="4" id="KW-1185">Reference proteome</keyword>
<dbReference type="OrthoDB" id="5786125at2759"/>